<evidence type="ECO:0000259" key="1">
    <source>
        <dbReference type="PROSITE" id="PS50041"/>
    </source>
</evidence>
<dbReference type="InterPro" id="IPR001304">
    <property type="entry name" value="C-type_lectin-like"/>
</dbReference>
<reference evidence="2" key="3">
    <citation type="submission" date="2025-09" db="UniProtKB">
        <authorList>
            <consortium name="Ensembl"/>
        </authorList>
    </citation>
    <scope>IDENTIFICATION</scope>
</reference>
<accession>A0AAR2L3T7</accession>
<dbReference type="PANTHER" id="PTHR45784:SF3">
    <property type="entry name" value="C-TYPE LECTIN DOMAIN FAMILY 4 MEMBER K-LIKE-RELATED"/>
    <property type="match status" value="1"/>
</dbReference>
<dbReference type="AlphaFoldDB" id="A0AAR2L3T7"/>
<dbReference type="InterPro" id="IPR016186">
    <property type="entry name" value="C-type_lectin-like/link_sf"/>
</dbReference>
<dbReference type="Ensembl" id="ENSPNAT00000083878.1">
    <property type="protein sequence ID" value="ENSPNAP00000069384.1"/>
    <property type="gene ID" value="ENSPNAG00000032116.1"/>
</dbReference>
<feature type="domain" description="C-type lectin" evidence="1">
    <location>
        <begin position="43"/>
        <end position="135"/>
    </location>
</feature>
<sequence>FDKTHRSMFSFILLFLSKKHSSIESHGILLLSGTNLVSPFLSVFGWSYHYSNTTMNWNTARQWCRDRFTDMVAIQNHGEIDHLNTNLPRVSGYYWIGLRKINNSWTWVGTNKKLTEEKGRCSVPQPGNQGPPCVESACSPCVCVAFLPQPKDKKVNGFI</sequence>
<name>A0AAR2L3T7_PYGNA</name>
<keyword evidence="3" id="KW-1185">Reference proteome</keyword>
<dbReference type="GeneTree" id="ENSGT00940000164633"/>
<dbReference type="Pfam" id="PF00059">
    <property type="entry name" value="Lectin_C"/>
    <property type="match status" value="1"/>
</dbReference>
<reference evidence="2 3" key="1">
    <citation type="submission" date="2020-10" db="EMBL/GenBank/DDBJ databases">
        <title>Pygocentrus nattereri (red-bellied piranha) genome, fPygNat1, primary haplotype.</title>
        <authorList>
            <person name="Myers G."/>
            <person name="Meyer A."/>
            <person name="Karagic N."/>
            <person name="Pippel M."/>
            <person name="Winkler S."/>
            <person name="Tracey A."/>
            <person name="Wood J."/>
            <person name="Formenti G."/>
            <person name="Howe K."/>
            <person name="Fedrigo O."/>
            <person name="Jarvis E.D."/>
        </authorList>
    </citation>
    <scope>NUCLEOTIDE SEQUENCE [LARGE SCALE GENOMIC DNA]</scope>
</reference>
<dbReference type="PANTHER" id="PTHR45784">
    <property type="entry name" value="C-TYPE LECTIN DOMAIN FAMILY 20 MEMBER A-RELATED"/>
    <property type="match status" value="1"/>
</dbReference>
<evidence type="ECO:0000313" key="3">
    <source>
        <dbReference type="Proteomes" id="UP001501920"/>
    </source>
</evidence>
<dbReference type="PROSITE" id="PS50041">
    <property type="entry name" value="C_TYPE_LECTIN_2"/>
    <property type="match status" value="1"/>
</dbReference>
<dbReference type="Gene3D" id="3.10.100.10">
    <property type="entry name" value="Mannose-Binding Protein A, subunit A"/>
    <property type="match status" value="1"/>
</dbReference>
<dbReference type="SUPFAM" id="SSF56436">
    <property type="entry name" value="C-type lectin-like"/>
    <property type="match status" value="1"/>
</dbReference>
<protein>
    <recommendedName>
        <fullName evidence="1">C-type lectin domain-containing protein</fullName>
    </recommendedName>
</protein>
<organism evidence="2 3">
    <name type="scientific">Pygocentrus nattereri</name>
    <name type="common">Red-bellied piranha</name>
    <dbReference type="NCBI Taxonomy" id="42514"/>
    <lineage>
        <taxon>Eukaryota</taxon>
        <taxon>Metazoa</taxon>
        <taxon>Chordata</taxon>
        <taxon>Craniata</taxon>
        <taxon>Vertebrata</taxon>
        <taxon>Euteleostomi</taxon>
        <taxon>Actinopterygii</taxon>
        <taxon>Neopterygii</taxon>
        <taxon>Teleostei</taxon>
        <taxon>Ostariophysi</taxon>
        <taxon>Characiformes</taxon>
        <taxon>Characoidei</taxon>
        <taxon>Pygocentrus</taxon>
    </lineage>
</organism>
<proteinExistence type="predicted"/>
<reference evidence="2" key="2">
    <citation type="submission" date="2025-08" db="UniProtKB">
        <authorList>
            <consortium name="Ensembl"/>
        </authorList>
    </citation>
    <scope>IDENTIFICATION</scope>
</reference>
<evidence type="ECO:0000313" key="2">
    <source>
        <dbReference type="Ensembl" id="ENSPNAP00000069384.1"/>
    </source>
</evidence>
<dbReference type="InterPro" id="IPR016187">
    <property type="entry name" value="CTDL_fold"/>
</dbReference>
<dbReference type="Proteomes" id="UP001501920">
    <property type="component" value="Chromosome 4"/>
</dbReference>